<reference evidence="9" key="1">
    <citation type="submission" date="2016-04" db="EMBL/GenBank/DDBJ databases">
        <title>Cephalotus genome sequencing.</title>
        <authorList>
            <person name="Fukushima K."/>
            <person name="Hasebe M."/>
            <person name="Fang X."/>
        </authorList>
    </citation>
    <scope>NUCLEOTIDE SEQUENCE [LARGE SCALE GENOMIC DNA]</scope>
    <source>
        <strain evidence="9">cv. St1</strain>
    </source>
</reference>
<accession>A0A1Q3BA48</accession>
<evidence type="ECO:0000256" key="1">
    <source>
        <dbReference type="ARBA" id="ARBA00004271"/>
    </source>
</evidence>
<dbReference type="InterPro" id="IPR035513">
    <property type="entry name" value="Invertase/methylesterase_inhib"/>
</dbReference>
<feature type="domain" description="Pectinesterase inhibitor" evidence="7">
    <location>
        <begin position="36"/>
        <end position="192"/>
    </location>
</feature>
<proteinExistence type="inferred from homology"/>
<evidence type="ECO:0000313" key="8">
    <source>
        <dbReference type="EMBL" id="GAV64870.1"/>
    </source>
</evidence>
<dbReference type="FunCoup" id="A0A1Q3BA48">
    <property type="interactions" value="162"/>
</dbReference>
<keyword evidence="3" id="KW-0964">Secreted</keyword>
<keyword evidence="4" id="KW-0732">Signal</keyword>
<dbReference type="SUPFAM" id="SSF101148">
    <property type="entry name" value="Plant invertase/pectin methylesterase inhibitor"/>
    <property type="match status" value="1"/>
</dbReference>
<keyword evidence="5" id="KW-1015">Disulfide bond</keyword>
<organism evidence="8 9">
    <name type="scientific">Cephalotus follicularis</name>
    <name type="common">Albany pitcher plant</name>
    <dbReference type="NCBI Taxonomy" id="3775"/>
    <lineage>
        <taxon>Eukaryota</taxon>
        <taxon>Viridiplantae</taxon>
        <taxon>Streptophyta</taxon>
        <taxon>Embryophyta</taxon>
        <taxon>Tracheophyta</taxon>
        <taxon>Spermatophyta</taxon>
        <taxon>Magnoliopsida</taxon>
        <taxon>eudicotyledons</taxon>
        <taxon>Gunneridae</taxon>
        <taxon>Pentapetalae</taxon>
        <taxon>rosids</taxon>
        <taxon>fabids</taxon>
        <taxon>Oxalidales</taxon>
        <taxon>Cephalotaceae</taxon>
        <taxon>Cephalotus</taxon>
    </lineage>
</organism>
<dbReference type="GO" id="GO:0048046">
    <property type="term" value="C:apoplast"/>
    <property type="evidence" value="ECO:0007669"/>
    <property type="project" value="UniProtKB-SubCell"/>
</dbReference>
<dbReference type="PANTHER" id="PTHR31080">
    <property type="entry name" value="PECTINESTERASE INHIBITOR-LIKE"/>
    <property type="match status" value="1"/>
</dbReference>
<keyword evidence="9" id="KW-1185">Reference proteome</keyword>
<evidence type="ECO:0000256" key="6">
    <source>
        <dbReference type="ARBA" id="ARBA00038471"/>
    </source>
</evidence>
<dbReference type="InterPro" id="IPR006501">
    <property type="entry name" value="Pectinesterase_inhib_dom"/>
</dbReference>
<dbReference type="Gene3D" id="1.20.140.40">
    <property type="entry name" value="Invertase/pectin methylesterase inhibitor family protein"/>
    <property type="match status" value="1"/>
</dbReference>
<evidence type="ECO:0000256" key="2">
    <source>
        <dbReference type="ARBA" id="ARBA00022523"/>
    </source>
</evidence>
<evidence type="ECO:0000256" key="4">
    <source>
        <dbReference type="ARBA" id="ARBA00022729"/>
    </source>
</evidence>
<dbReference type="SMART" id="SM00856">
    <property type="entry name" value="PMEI"/>
    <property type="match status" value="1"/>
</dbReference>
<protein>
    <submittedName>
        <fullName evidence="8">PMEI domain-containing protein</fullName>
    </submittedName>
</protein>
<sequence length="209" mass="23371">MTGFYSKQFFTFLVILLSFNYYIISSSAARHLSTQTSTEFIKKSCSSTSYPMLCFSTLSRHANLIQNSPKILAHTALNVTLFTAKSVSNMMITMSHRHGMKPREMGAMKDCVEELSASTDALRRSLDEFSRIGSADWRLTMSDIQTWVSAALTDDMTCTDGFEGKEMNGNVKDVVGGQILKVAHLTSNALALINRSHKNSRQFLLKRMT</sequence>
<dbReference type="FunFam" id="1.20.140.40:FF:000006">
    <property type="entry name" value="Pectinesterase inhibitor 3"/>
    <property type="match status" value="1"/>
</dbReference>
<keyword evidence="2" id="KW-0052">Apoplast</keyword>
<name>A0A1Q3BA48_CEPFO</name>
<dbReference type="CDD" id="cd15798">
    <property type="entry name" value="PMEI-like_3"/>
    <property type="match status" value="1"/>
</dbReference>
<dbReference type="OrthoDB" id="1430376at2759"/>
<dbReference type="Proteomes" id="UP000187406">
    <property type="component" value="Unassembled WGS sequence"/>
</dbReference>
<dbReference type="STRING" id="3775.A0A1Q3BA48"/>
<dbReference type="EMBL" id="BDDD01000372">
    <property type="protein sequence ID" value="GAV64870.1"/>
    <property type="molecule type" value="Genomic_DNA"/>
</dbReference>
<evidence type="ECO:0000256" key="3">
    <source>
        <dbReference type="ARBA" id="ARBA00022525"/>
    </source>
</evidence>
<dbReference type="InterPro" id="IPR051955">
    <property type="entry name" value="PME_Inhibitor"/>
</dbReference>
<evidence type="ECO:0000313" key="9">
    <source>
        <dbReference type="Proteomes" id="UP000187406"/>
    </source>
</evidence>
<dbReference type="NCBIfam" id="TIGR01614">
    <property type="entry name" value="PME_inhib"/>
    <property type="match status" value="1"/>
</dbReference>
<comment type="subcellular location">
    <subcellularLocation>
        <location evidence="1">Secreted</location>
        <location evidence="1">Extracellular space</location>
        <location evidence="1">Apoplast</location>
    </subcellularLocation>
</comment>
<comment type="caution">
    <text evidence="8">The sequence shown here is derived from an EMBL/GenBank/DDBJ whole genome shotgun (WGS) entry which is preliminary data.</text>
</comment>
<comment type="similarity">
    <text evidence="6">Belongs to the PMEI family.</text>
</comment>
<dbReference type="GO" id="GO:0004857">
    <property type="term" value="F:enzyme inhibitor activity"/>
    <property type="evidence" value="ECO:0007669"/>
    <property type="project" value="InterPro"/>
</dbReference>
<evidence type="ECO:0000259" key="7">
    <source>
        <dbReference type="SMART" id="SM00856"/>
    </source>
</evidence>
<gene>
    <name evidence="8" type="ORF">CFOL_v3_08385</name>
</gene>
<dbReference type="PANTHER" id="PTHR31080:SF117">
    <property type="entry name" value="PLANT INVERTASE_PECTIN METHYLESTERASE INHIBITOR SUPERFAMILY PROTEIN"/>
    <property type="match status" value="1"/>
</dbReference>
<evidence type="ECO:0000256" key="5">
    <source>
        <dbReference type="ARBA" id="ARBA00023157"/>
    </source>
</evidence>
<dbReference type="Pfam" id="PF04043">
    <property type="entry name" value="PMEI"/>
    <property type="match status" value="1"/>
</dbReference>
<dbReference type="InParanoid" id="A0A1Q3BA48"/>
<dbReference type="AlphaFoldDB" id="A0A1Q3BA48"/>